<organism evidence="4">
    <name type="scientific">Tanacetum cinerariifolium</name>
    <name type="common">Dalmatian daisy</name>
    <name type="synonym">Chrysanthemum cinerariifolium</name>
    <dbReference type="NCBI Taxonomy" id="118510"/>
    <lineage>
        <taxon>Eukaryota</taxon>
        <taxon>Viridiplantae</taxon>
        <taxon>Streptophyta</taxon>
        <taxon>Embryophyta</taxon>
        <taxon>Tracheophyta</taxon>
        <taxon>Spermatophyta</taxon>
        <taxon>Magnoliopsida</taxon>
        <taxon>eudicotyledons</taxon>
        <taxon>Gunneridae</taxon>
        <taxon>Pentapetalae</taxon>
        <taxon>asterids</taxon>
        <taxon>campanulids</taxon>
        <taxon>Asterales</taxon>
        <taxon>Asteraceae</taxon>
        <taxon>Asteroideae</taxon>
        <taxon>Anthemideae</taxon>
        <taxon>Anthemidinae</taxon>
        <taxon>Tanacetum</taxon>
    </lineage>
</organism>
<accession>A0A699IID8</accession>
<dbReference type="InterPro" id="IPR043502">
    <property type="entry name" value="DNA/RNA_pol_sf"/>
</dbReference>
<feature type="compositionally biased region" description="Low complexity" evidence="2">
    <location>
        <begin position="467"/>
        <end position="484"/>
    </location>
</feature>
<sequence length="872" mass="98112">MDVKSAFLYGTIEKEVYVYQSPGFEDPEYPDKVYKVVKALYGLHQAPRAWYETLATYLLENGFERWTIYQTLFIKKQQKDILLVQIYVDDIIFGLQVKQKKDGIFISQDKYVAEILRKFGLSEGKSASTLINTEKPLLKDSDSEDVDVYTYRVFNSPMLHLLIVEMVINSPWMLSKNWLVQKQMAFGKDISNPFMVDNLPKIVWFSTHHITCMKSWLVQKQTALGKDTSNPLIVDSLLKTIWFSIHHHLIIEVLAIPWQMTTGVNTPRSDEDRLKLMELMVFLLQMDVCVDIGITANTASVKRSGDVTRLQALVDKKKIMISEVVIREILQLDDAEGMVCLPNGDIFAGLAQMGYEKPSTKLTFYKAFFSSQWKFLIHTILQSLSAKRTSWIEFSTAMASVVICLSKGQKFNFQIGDLSTHTTRFISPALTQKVFANMRRVAKGFSGVETPLFEEHVAEDVSHDAITSPPSHDTPSPSQVQTTPPQQPHLSPQVPPQGADFPTHFQHVLDTCSALIRHVEHLEHDYVAQKLENVKLNARVKKLEKTNKVKSSKFKLLRKVGASRRVESTDEMEDVFNQGRMINEDEGIELVKDADTKGRQADKQAEIYHIDLDHPSKVLSMQEDDSEVQKVVEFVTTAKLITDVVTTAALQVSAASATIPAAKPSIPAAAPTAAKRRKLNEEARETKELKNQLEIVNDEDDDVFTEATALGRKVGASRRVESTDEMEDVFNQGRMINEDEGIELVKDADTKGRQADKQAEIYHIDLDHPSKVLSMQEDDSEVQKVVEFVTTAKLITDVVTTAALQVSAASATIPAAKPSIPAAAPTDKGKGILVESPKPMKKRDQIKLDAEYARKLHEEINKDDAEFNKDID</sequence>
<protein>
    <recommendedName>
        <fullName evidence="3">Reverse transcriptase Ty1/copia-type domain-containing protein</fullName>
    </recommendedName>
</protein>
<dbReference type="Pfam" id="PF07727">
    <property type="entry name" value="RVT_2"/>
    <property type="match status" value="1"/>
</dbReference>
<evidence type="ECO:0000259" key="3">
    <source>
        <dbReference type="Pfam" id="PF07727"/>
    </source>
</evidence>
<reference evidence="4" key="1">
    <citation type="journal article" date="2019" name="Sci. Rep.">
        <title>Draft genome of Tanacetum cinerariifolium, the natural source of mosquito coil.</title>
        <authorList>
            <person name="Yamashiro T."/>
            <person name="Shiraishi A."/>
            <person name="Satake H."/>
            <person name="Nakayama K."/>
        </authorList>
    </citation>
    <scope>NUCLEOTIDE SEQUENCE</scope>
</reference>
<feature type="non-terminal residue" evidence="4">
    <location>
        <position position="872"/>
    </location>
</feature>
<feature type="coiled-coil region" evidence="1">
    <location>
        <begin position="672"/>
        <end position="699"/>
    </location>
</feature>
<dbReference type="EMBL" id="BKCJ010310247">
    <property type="protein sequence ID" value="GEZ68814.1"/>
    <property type="molecule type" value="Genomic_DNA"/>
</dbReference>
<proteinExistence type="predicted"/>
<dbReference type="AlphaFoldDB" id="A0A699IID8"/>
<dbReference type="SUPFAM" id="SSF56672">
    <property type="entry name" value="DNA/RNA polymerases"/>
    <property type="match status" value="1"/>
</dbReference>
<gene>
    <name evidence="4" type="ORF">Tci_540787</name>
</gene>
<keyword evidence="1" id="KW-0175">Coiled coil</keyword>
<feature type="region of interest" description="Disordered" evidence="2">
    <location>
        <begin position="464"/>
        <end position="503"/>
    </location>
</feature>
<evidence type="ECO:0000313" key="4">
    <source>
        <dbReference type="EMBL" id="GEZ68814.1"/>
    </source>
</evidence>
<dbReference type="InterPro" id="IPR013103">
    <property type="entry name" value="RVT_2"/>
</dbReference>
<feature type="domain" description="Reverse transcriptase Ty1/copia-type" evidence="3">
    <location>
        <begin position="1"/>
        <end position="92"/>
    </location>
</feature>
<name>A0A699IID8_TANCI</name>
<comment type="caution">
    <text evidence="4">The sequence shown here is derived from an EMBL/GenBank/DDBJ whole genome shotgun (WGS) entry which is preliminary data.</text>
</comment>
<evidence type="ECO:0000256" key="2">
    <source>
        <dbReference type="SAM" id="MobiDB-lite"/>
    </source>
</evidence>
<evidence type="ECO:0000256" key="1">
    <source>
        <dbReference type="SAM" id="Coils"/>
    </source>
</evidence>